<name>A0A917GTH3_9FLAO</name>
<gene>
    <name evidence="4" type="ORF">GCM10010976_28450</name>
</gene>
<feature type="transmembrane region" description="Helical" evidence="1">
    <location>
        <begin position="523"/>
        <end position="546"/>
    </location>
</feature>
<evidence type="ECO:0000313" key="5">
    <source>
        <dbReference type="Proteomes" id="UP000625976"/>
    </source>
</evidence>
<evidence type="ECO:0000259" key="3">
    <source>
        <dbReference type="Pfam" id="PF07885"/>
    </source>
</evidence>
<feature type="transmembrane region" description="Helical" evidence="1">
    <location>
        <begin position="558"/>
        <end position="582"/>
    </location>
</feature>
<accession>A0A917GTH3</accession>
<dbReference type="RefSeq" id="WP_188466011.1">
    <property type="nucleotide sequence ID" value="NZ_BMFQ01000003.1"/>
</dbReference>
<feature type="chain" id="PRO_5037977238" description="Potassium channel domain-containing protein" evidence="2">
    <location>
        <begin position="37"/>
        <end position="587"/>
    </location>
</feature>
<feature type="domain" description="Potassium channel" evidence="3">
    <location>
        <begin position="532"/>
        <end position="583"/>
    </location>
</feature>
<dbReference type="Pfam" id="PF07885">
    <property type="entry name" value="Ion_trans_2"/>
    <property type="match status" value="1"/>
</dbReference>
<dbReference type="Proteomes" id="UP000625976">
    <property type="component" value="Unassembled WGS sequence"/>
</dbReference>
<organism evidence="4 5">
    <name type="scientific">Bizionia arctica</name>
    <dbReference type="NCBI Taxonomy" id="1495645"/>
    <lineage>
        <taxon>Bacteria</taxon>
        <taxon>Pseudomonadati</taxon>
        <taxon>Bacteroidota</taxon>
        <taxon>Flavobacteriia</taxon>
        <taxon>Flavobacteriales</taxon>
        <taxon>Flavobacteriaceae</taxon>
        <taxon>Bizionia</taxon>
    </lineage>
</organism>
<keyword evidence="2" id="KW-0732">Signal</keyword>
<sequence length="587" mass="67366">MNTYFCVFYCAFSKYTLKPLTSCLLILLFISNNGFAQQKTPLIDVFYQALSLTENDTLKPSGSFYEFSLKNYDNEIIDPRAIIKKYPDAKRYLVNDSIFNIRCALEINGLIEDLSILDPRITIKNFHFSNDVQLSLKIYSDIEDEVFNSSRLVFVNIKADQMFMIWFNNFVTYFGAVDINHLWIGNESVVSPRIFVQNSHIDFLQLWAIKPGEIKIINNQLGIVEITEVETKKFDIISNTFQLPKIPEDNNWYSTEDRFNTQLDSTDSEFINRDHAIKGNYLLAIMSNDRTINTLNIKGNTFIDSTASVPVIFGQKSNKMEVVKNTFQTPLILSSIVSDNFELDNNVFTTVSMGASMPSTPQNIVNVNWKDLKGKLVWQPTIFSTPYRGISETELQDSKSFFHLLGSHSRLLEVYKNYGNLDDANDVFLDMKGLHLNRYEYLYKTDGGTTNFFQLYLNKLLSVYTKHGTDPAQAMTASLWIIIFFSIIYFFFPSDWDVSSKQKLVADFNTFIEKNEKGYVRPFLSLAKGFFISFFNAITLSVNSFVTLGFGTIPTRGLAKYICIFQGFLGWFLLSIFIVALINQILV</sequence>
<feature type="signal peptide" evidence="2">
    <location>
        <begin position="1"/>
        <end position="36"/>
    </location>
</feature>
<dbReference type="AlphaFoldDB" id="A0A917GTH3"/>
<protein>
    <recommendedName>
        <fullName evidence="3">Potassium channel domain-containing protein</fullName>
    </recommendedName>
</protein>
<dbReference type="InterPro" id="IPR013099">
    <property type="entry name" value="K_chnl_dom"/>
</dbReference>
<evidence type="ECO:0000256" key="1">
    <source>
        <dbReference type="SAM" id="Phobius"/>
    </source>
</evidence>
<feature type="transmembrane region" description="Helical" evidence="1">
    <location>
        <begin position="474"/>
        <end position="492"/>
    </location>
</feature>
<dbReference type="SUPFAM" id="SSF81324">
    <property type="entry name" value="Voltage-gated potassium channels"/>
    <property type="match status" value="1"/>
</dbReference>
<keyword evidence="1" id="KW-0472">Membrane</keyword>
<keyword evidence="1" id="KW-1133">Transmembrane helix</keyword>
<keyword evidence="1" id="KW-0812">Transmembrane</keyword>
<reference evidence="4" key="1">
    <citation type="journal article" date="2014" name="Int. J. Syst. Evol. Microbiol.">
        <title>Complete genome sequence of Corynebacterium casei LMG S-19264T (=DSM 44701T), isolated from a smear-ripened cheese.</title>
        <authorList>
            <consortium name="US DOE Joint Genome Institute (JGI-PGF)"/>
            <person name="Walter F."/>
            <person name="Albersmeier A."/>
            <person name="Kalinowski J."/>
            <person name="Ruckert C."/>
        </authorList>
    </citation>
    <scope>NUCLEOTIDE SEQUENCE</scope>
    <source>
        <strain evidence="4">CGMCC 1.12751</strain>
    </source>
</reference>
<dbReference type="Gene3D" id="1.10.287.70">
    <property type="match status" value="1"/>
</dbReference>
<dbReference type="EMBL" id="BMFQ01000003">
    <property type="protein sequence ID" value="GGG55920.1"/>
    <property type="molecule type" value="Genomic_DNA"/>
</dbReference>
<proteinExistence type="predicted"/>
<evidence type="ECO:0000256" key="2">
    <source>
        <dbReference type="SAM" id="SignalP"/>
    </source>
</evidence>
<keyword evidence="5" id="KW-1185">Reference proteome</keyword>
<comment type="caution">
    <text evidence="4">The sequence shown here is derived from an EMBL/GenBank/DDBJ whole genome shotgun (WGS) entry which is preliminary data.</text>
</comment>
<evidence type="ECO:0000313" key="4">
    <source>
        <dbReference type="EMBL" id="GGG55920.1"/>
    </source>
</evidence>
<reference evidence="4" key="2">
    <citation type="submission" date="2020-09" db="EMBL/GenBank/DDBJ databases">
        <authorList>
            <person name="Sun Q."/>
            <person name="Zhou Y."/>
        </authorList>
    </citation>
    <scope>NUCLEOTIDE SEQUENCE</scope>
    <source>
        <strain evidence="4">CGMCC 1.12751</strain>
    </source>
</reference>